<evidence type="ECO:0000313" key="6">
    <source>
        <dbReference type="Proteomes" id="UP000031952"/>
    </source>
</evidence>
<dbReference type="SUPFAM" id="SSF116734">
    <property type="entry name" value="DNA methylase specificity domain"/>
    <property type="match status" value="2"/>
</dbReference>
<feature type="non-terminal residue" evidence="5">
    <location>
        <position position="309"/>
    </location>
</feature>
<dbReference type="GO" id="GO:0009307">
    <property type="term" value="P:DNA restriction-modification system"/>
    <property type="evidence" value="ECO:0007669"/>
    <property type="project" value="UniProtKB-KW"/>
</dbReference>
<dbReference type="REBASE" id="108592">
    <property type="entry name" value="S.RasNMRCORF2240P"/>
</dbReference>
<organism evidence="5 6">
    <name type="scientific">Rickettsia asembonensis</name>
    <dbReference type="NCBI Taxonomy" id="1068590"/>
    <lineage>
        <taxon>Bacteria</taxon>
        <taxon>Pseudomonadati</taxon>
        <taxon>Pseudomonadota</taxon>
        <taxon>Alphaproteobacteria</taxon>
        <taxon>Rickettsiales</taxon>
        <taxon>Rickettsiaceae</taxon>
        <taxon>Rickettsieae</taxon>
        <taxon>Rickettsia</taxon>
        <taxon>spotted fever group</taxon>
    </lineage>
</organism>
<dbReference type="GO" id="GO:0003677">
    <property type="term" value="F:DNA binding"/>
    <property type="evidence" value="ECO:0007669"/>
    <property type="project" value="UniProtKB-KW"/>
</dbReference>
<name>A0A0C2MP16_9RICK</name>
<comment type="similarity">
    <text evidence="1">Belongs to the type-I restriction system S methylase family.</text>
</comment>
<comment type="caution">
    <text evidence="5">The sequence shown here is derived from an EMBL/GenBank/DDBJ whole genome shotgun (WGS) entry which is preliminary data.</text>
</comment>
<dbReference type="Proteomes" id="UP000031952">
    <property type="component" value="Unassembled WGS sequence"/>
</dbReference>
<keyword evidence="2" id="KW-0680">Restriction system</keyword>
<sequence length="309" mass="34896">MSKLVPLNEIFSIKYGSQFDLNKLEKTKDTNGINFISRTSKNCGVICKVLKFNNILPFNSGCITISLGGEYLLSAFLQQEPFYTAQNVKVLTAIDENMPIEVKLFYCYIITKNRFRYTSHGREANKTIDHILVPHPKCIPSYVNNVIEKIKIPSRKSCNQKKIELDPKNWLSFEISNLFTKIEKAKCNNASLLLNDGDDIFYIGAKKKDNGVINRVKFVKELSSTGNAIVFIGDGQGSVGYALYQPIDFIGSTTLTIGYNKNLNKYNAMFIVTILDLERYRYSFGKKYGKNIISKTRIKLPATSQGTPA</sequence>
<dbReference type="InterPro" id="IPR044946">
    <property type="entry name" value="Restrct_endonuc_typeI_TRD_sf"/>
</dbReference>
<feature type="domain" description="Type I restriction modification DNA specificity" evidence="4">
    <location>
        <begin position="5"/>
        <end position="118"/>
    </location>
</feature>
<reference evidence="5 6" key="1">
    <citation type="submission" date="2014-12" db="EMBL/GenBank/DDBJ databases">
        <title>Whole genome sequence of Candidatus Rickettsia asemboensis strain NMRCii isolated from cat fleas in west Kenya.</title>
        <authorList>
            <person name="Jima D."/>
            <person name="Luce-Fedrow A."/>
            <person name="Yang Y."/>
            <person name="Maina A.N."/>
            <person name="Snesrud E.C."/>
            <person name="Jarman R.G."/>
            <person name="Richards A.L."/>
            <person name="Hang J."/>
        </authorList>
    </citation>
    <scope>NUCLEOTIDE SEQUENCE [LARGE SCALE GENOMIC DNA]</scope>
    <source>
        <strain evidence="5 6">NMRCii</strain>
    </source>
</reference>
<protein>
    <recommendedName>
        <fullName evidence="4">Type I restriction modification DNA specificity domain-containing protein</fullName>
    </recommendedName>
</protein>
<evidence type="ECO:0000256" key="3">
    <source>
        <dbReference type="ARBA" id="ARBA00023125"/>
    </source>
</evidence>
<keyword evidence="6" id="KW-1185">Reference proteome</keyword>
<dbReference type="Gene3D" id="3.90.220.20">
    <property type="entry name" value="DNA methylase specificity domains"/>
    <property type="match status" value="2"/>
</dbReference>
<dbReference type="InterPro" id="IPR000055">
    <property type="entry name" value="Restrct_endonuc_typeI_TRD"/>
</dbReference>
<evidence type="ECO:0000313" key="5">
    <source>
        <dbReference type="EMBL" id="KIJ88951.1"/>
    </source>
</evidence>
<dbReference type="Pfam" id="PF01420">
    <property type="entry name" value="Methylase_S"/>
    <property type="match status" value="2"/>
</dbReference>
<dbReference type="EMBL" id="JWSW01000012">
    <property type="protein sequence ID" value="KIJ88951.1"/>
    <property type="molecule type" value="Genomic_DNA"/>
</dbReference>
<dbReference type="AlphaFoldDB" id="A0A0C2MP16"/>
<evidence type="ECO:0000256" key="2">
    <source>
        <dbReference type="ARBA" id="ARBA00022747"/>
    </source>
</evidence>
<accession>A0A0C2MP16</accession>
<proteinExistence type="inferred from homology"/>
<evidence type="ECO:0000259" key="4">
    <source>
        <dbReference type="Pfam" id="PF01420"/>
    </source>
</evidence>
<evidence type="ECO:0000256" key="1">
    <source>
        <dbReference type="ARBA" id="ARBA00010923"/>
    </source>
</evidence>
<feature type="domain" description="Type I restriction modification DNA specificity" evidence="4">
    <location>
        <begin position="167"/>
        <end position="303"/>
    </location>
</feature>
<dbReference type="RefSeq" id="WP_041078315.1">
    <property type="nucleotide sequence ID" value="NZ_JWSW01000012.1"/>
</dbReference>
<keyword evidence="3" id="KW-0238">DNA-binding</keyword>
<gene>
    <name evidence="5" type="ORF">SB78_02235</name>
</gene>